<feature type="compositionally biased region" description="Low complexity" evidence="6">
    <location>
        <begin position="353"/>
        <end position="364"/>
    </location>
</feature>
<accession>A0AAD9JUV2</accession>
<dbReference type="PROSITE" id="PS50950">
    <property type="entry name" value="ZF_THAP"/>
    <property type="match status" value="1"/>
</dbReference>
<dbReference type="SMART" id="SM00980">
    <property type="entry name" value="THAP"/>
    <property type="match status" value="1"/>
</dbReference>
<feature type="compositionally biased region" description="Polar residues" evidence="6">
    <location>
        <begin position="1"/>
        <end position="10"/>
    </location>
</feature>
<dbReference type="GO" id="GO:0008270">
    <property type="term" value="F:zinc ion binding"/>
    <property type="evidence" value="ECO:0007669"/>
    <property type="project" value="UniProtKB-KW"/>
</dbReference>
<evidence type="ECO:0000256" key="5">
    <source>
        <dbReference type="PROSITE-ProRule" id="PRU00309"/>
    </source>
</evidence>
<feature type="domain" description="THAP-type" evidence="7">
    <location>
        <begin position="388"/>
        <end position="476"/>
    </location>
</feature>
<dbReference type="SUPFAM" id="SSF57716">
    <property type="entry name" value="Glucocorticoid receptor-like (DNA-binding domain)"/>
    <property type="match status" value="1"/>
</dbReference>
<evidence type="ECO:0000256" key="1">
    <source>
        <dbReference type="ARBA" id="ARBA00022723"/>
    </source>
</evidence>
<keyword evidence="1" id="KW-0479">Metal-binding</keyword>
<proteinExistence type="predicted"/>
<feature type="compositionally biased region" description="Basic and acidic residues" evidence="6">
    <location>
        <begin position="109"/>
        <end position="119"/>
    </location>
</feature>
<dbReference type="SMART" id="SM00692">
    <property type="entry name" value="DM3"/>
    <property type="match status" value="1"/>
</dbReference>
<dbReference type="Pfam" id="PF05485">
    <property type="entry name" value="THAP"/>
    <property type="match status" value="1"/>
</dbReference>
<organism evidence="8 9">
    <name type="scientific">Paralvinella palmiformis</name>
    <dbReference type="NCBI Taxonomy" id="53620"/>
    <lineage>
        <taxon>Eukaryota</taxon>
        <taxon>Metazoa</taxon>
        <taxon>Spiralia</taxon>
        <taxon>Lophotrochozoa</taxon>
        <taxon>Annelida</taxon>
        <taxon>Polychaeta</taxon>
        <taxon>Sedentaria</taxon>
        <taxon>Canalipalpata</taxon>
        <taxon>Terebellida</taxon>
        <taxon>Terebelliformia</taxon>
        <taxon>Alvinellidae</taxon>
        <taxon>Paralvinella</taxon>
    </lineage>
</organism>
<evidence type="ECO:0000256" key="3">
    <source>
        <dbReference type="ARBA" id="ARBA00022833"/>
    </source>
</evidence>
<dbReference type="PANTHER" id="PTHR46927">
    <property type="entry name" value="AGAP005574-PA"/>
    <property type="match status" value="1"/>
</dbReference>
<protein>
    <recommendedName>
        <fullName evidence="7">THAP-type domain-containing protein</fullName>
    </recommendedName>
</protein>
<sequence>MASENKLQTEVSDEPGSDMDLLTKLQNETLDGANLSADAKTMTDCGSDVISSHQSSGDVLLSTEVSVVAVSDTRNKSYTEDGQDVVNINSSLSPDEHTTSQNGDISNNVDKHKSDDVTKSADVLDGVEDEEPMDVISTSGELDVDDVIRDIGELNQIAEPMLRRNDEQAMDVDNPVEMVEEDQSTMEVTQHSIRKEETIEPEHLKVRNMLKDKCGTATLDDLQRQQLTSFGERSEEVLAGLDEVDNQDHSEPGDRSQGNETGSPGRRRSADEIGDGEGVTIVSDIKQEVEDDVSHHAGDQLDCDISPDIDHTSPASEQQVMENVDASTSYVRKANPPLVQLLHASPDDSDGQASKTDSASKSSDIQSKIKRYRNRVQAKSTIDESCRLTKSKANCCVPFCSKIGYVLEDGKRVTFHTLPKDKDRLKIWLVNMKRDTETFKVSKSTRICSRHFQDRDFRTTHKGLRYLKEFAIPSIFNWEKEGIEKTRKKFVRSTPQSAAKSTKVISQR</sequence>
<keyword evidence="9" id="KW-1185">Reference proteome</keyword>
<feature type="region of interest" description="Disordered" evidence="6">
    <location>
        <begin position="231"/>
        <end position="278"/>
    </location>
</feature>
<evidence type="ECO:0000313" key="9">
    <source>
        <dbReference type="Proteomes" id="UP001208570"/>
    </source>
</evidence>
<evidence type="ECO:0000256" key="2">
    <source>
        <dbReference type="ARBA" id="ARBA00022771"/>
    </source>
</evidence>
<feature type="region of interest" description="Disordered" evidence="6">
    <location>
        <begin position="1"/>
        <end position="20"/>
    </location>
</feature>
<dbReference type="EMBL" id="JAODUP010000150">
    <property type="protein sequence ID" value="KAK2159616.1"/>
    <property type="molecule type" value="Genomic_DNA"/>
</dbReference>
<evidence type="ECO:0000259" key="7">
    <source>
        <dbReference type="PROSITE" id="PS50950"/>
    </source>
</evidence>
<feature type="region of interest" description="Disordered" evidence="6">
    <location>
        <begin position="78"/>
        <end position="141"/>
    </location>
</feature>
<keyword evidence="2 5" id="KW-0863">Zinc-finger</keyword>
<dbReference type="Proteomes" id="UP001208570">
    <property type="component" value="Unassembled WGS sequence"/>
</dbReference>
<dbReference type="PANTHER" id="PTHR46927:SF3">
    <property type="entry name" value="THAP-TYPE DOMAIN-CONTAINING PROTEIN"/>
    <property type="match status" value="1"/>
</dbReference>
<comment type="caution">
    <text evidence="8">The sequence shown here is derived from an EMBL/GenBank/DDBJ whole genome shotgun (WGS) entry which is preliminary data.</text>
</comment>
<keyword evidence="4 5" id="KW-0238">DNA-binding</keyword>
<evidence type="ECO:0000256" key="4">
    <source>
        <dbReference type="ARBA" id="ARBA00023125"/>
    </source>
</evidence>
<dbReference type="AlphaFoldDB" id="A0AAD9JUV2"/>
<reference evidence="8" key="1">
    <citation type="journal article" date="2023" name="Mol. Biol. Evol.">
        <title>Third-Generation Sequencing Reveals the Adaptive Role of the Epigenome in Three Deep-Sea Polychaetes.</title>
        <authorList>
            <person name="Perez M."/>
            <person name="Aroh O."/>
            <person name="Sun Y."/>
            <person name="Lan Y."/>
            <person name="Juniper S.K."/>
            <person name="Young C.R."/>
            <person name="Angers B."/>
            <person name="Qian P.Y."/>
        </authorList>
    </citation>
    <scope>NUCLEOTIDE SEQUENCE</scope>
    <source>
        <strain evidence="8">P08H-3</strain>
    </source>
</reference>
<feature type="region of interest" description="Disordered" evidence="6">
    <location>
        <begin position="181"/>
        <end position="201"/>
    </location>
</feature>
<dbReference type="Gene3D" id="6.20.210.20">
    <property type="entry name" value="THAP domain"/>
    <property type="match status" value="1"/>
</dbReference>
<dbReference type="InterPro" id="IPR052224">
    <property type="entry name" value="THAP_domain_protein"/>
</dbReference>
<dbReference type="GO" id="GO:0003677">
    <property type="term" value="F:DNA binding"/>
    <property type="evidence" value="ECO:0007669"/>
    <property type="project" value="UniProtKB-UniRule"/>
</dbReference>
<evidence type="ECO:0000256" key="6">
    <source>
        <dbReference type="SAM" id="MobiDB-lite"/>
    </source>
</evidence>
<feature type="region of interest" description="Disordered" evidence="6">
    <location>
        <begin position="291"/>
        <end position="326"/>
    </location>
</feature>
<feature type="region of interest" description="Disordered" evidence="6">
    <location>
        <begin position="341"/>
        <end position="370"/>
    </location>
</feature>
<gene>
    <name evidence="8" type="ORF">LSH36_150g08045</name>
</gene>
<keyword evidence="3" id="KW-0862">Zinc</keyword>
<feature type="compositionally biased region" description="Polar residues" evidence="6">
    <location>
        <begin position="313"/>
        <end position="326"/>
    </location>
</feature>
<evidence type="ECO:0000313" key="8">
    <source>
        <dbReference type="EMBL" id="KAK2159616.1"/>
    </source>
</evidence>
<feature type="compositionally biased region" description="Polar residues" evidence="6">
    <location>
        <begin position="86"/>
        <end position="108"/>
    </location>
</feature>
<dbReference type="InterPro" id="IPR038441">
    <property type="entry name" value="THAP_Znf_sf"/>
</dbReference>
<dbReference type="InterPro" id="IPR006612">
    <property type="entry name" value="THAP_Znf"/>
</dbReference>
<name>A0AAD9JUV2_9ANNE</name>